<gene>
    <name evidence="2" type="ORF">BGZ97_012986</name>
</gene>
<accession>A0A9P6R271</accession>
<feature type="compositionally biased region" description="Polar residues" evidence="1">
    <location>
        <begin position="286"/>
        <end position="301"/>
    </location>
</feature>
<organism evidence="2 3">
    <name type="scientific">Linnemannia gamsii</name>
    <dbReference type="NCBI Taxonomy" id="64522"/>
    <lineage>
        <taxon>Eukaryota</taxon>
        <taxon>Fungi</taxon>
        <taxon>Fungi incertae sedis</taxon>
        <taxon>Mucoromycota</taxon>
        <taxon>Mortierellomycotina</taxon>
        <taxon>Mortierellomycetes</taxon>
        <taxon>Mortierellales</taxon>
        <taxon>Mortierellaceae</taxon>
        <taxon>Linnemannia</taxon>
    </lineage>
</organism>
<dbReference type="EMBL" id="JAAAIN010000918">
    <property type="protein sequence ID" value="KAG0309749.1"/>
    <property type="molecule type" value="Genomic_DNA"/>
</dbReference>
<dbReference type="Proteomes" id="UP000823405">
    <property type="component" value="Unassembled WGS sequence"/>
</dbReference>
<comment type="caution">
    <text evidence="2">The sequence shown here is derived from an EMBL/GenBank/DDBJ whole genome shotgun (WGS) entry which is preliminary data.</text>
</comment>
<dbReference type="AlphaFoldDB" id="A0A9P6R271"/>
<reference evidence="2" key="1">
    <citation type="journal article" date="2020" name="Fungal Divers.">
        <title>Resolving the Mortierellaceae phylogeny through synthesis of multi-gene phylogenetics and phylogenomics.</title>
        <authorList>
            <person name="Vandepol N."/>
            <person name="Liber J."/>
            <person name="Desiro A."/>
            <person name="Na H."/>
            <person name="Kennedy M."/>
            <person name="Barry K."/>
            <person name="Grigoriev I.V."/>
            <person name="Miller A.N."/>
            <person name="O'Donnell K."/>
            <person name="Stajich J.E."/>
            <person name="Bonito G."/>
        </authorList>
    </citation>
    <scope>NUCLEOTIDE SEQUENCE</scope>
    <source>
        <strain evidence="2">NVP60</strain>
    </source>
</reference>
<feature type="region of interest" description="Disordered" evidence="1">
    <location>
        <begin position="107"/>
        <end position="166"/>
    </location>
</feature>
<proteinExistence type="predicted"/>
<feature type="compositionally biased region" description="Polar residues" evidence="1">
    <location>
        <begin position="138"/>
        <end position="153"/>
    </location>
</feature>
<keyword evidence="3" id="KW-1185">Reference proteome</keyword>
<evidence type="ECO:0000313" key="2">
    <source>
        <dbReference type="EMBL" id="KAG0309749.1"/>
    </source>
</evidence>
<sequence>MPGGGTREDWSKVAEYLRDYNSNSRSNRIPVLDSVTPEICQAAWGLLEEEQEGVLEGVLKTRTNLSDIYSVEDSTQALRVRRRAIQWLLELEINKAYVNTATTIPTTRHRLTLPPPPPPPPPAGAVVASRGHDLDATEVQTLPPSEPTSTSQKGHMRSDSPVKTSYTPAVETTETPIIEIADVETTETPIIEIADVESTVPPQPQENSSVPVEECPVEQDDISLIDDAQALSSHRAHVPTSASAEPAIVTPGQSVPPLESEPTPATLDKPAGMPAPLDDPARETTLDTNASPPIQENVDPSQDSKDMDELSARIQKLKRPRGTTIKQLRRERDDRGEMVETLWKQMQELTTRQEKLTQESQGWKMQRQQALEREQELVVEKGKLEERLAEEKDTACKKLESERQNYTARLDAERKAWRGFREQTLKQREDSEAELARLETQLAVDKAKLETLVAVEKARLMSQMADEKARLETQIAVEKRRLELQLATEKKLGMDRLAAEKTAHTEEIRSLNANWTQKTTQESNKQQQAMDKLRHEWQEERAFLLSSIEKLQAALNVAKDAGPSPSSVPPQHRHQQERQFKAVEVELKRSRQEVMEMQQRIKDVEQLNRDFMEIIKTQVSTIHTATQENARKRRKLDADKIGNKENQ</sequence>
<feature type="region of interest" description="Disordered" evidence="1">
    <location>
        <begin position="621"/>
        <end position="647"/>
    </location>
</feature>
<feature type="compositionally biased region" description="Pro residues" evidence="1">
    <location>
        <begin position="113"/>
        <end position="123"/>
    </location>
</feature>
<dbReference type="OrthoDB" id="10425818at2759"/>
<evidence type="ECO:0000313" key="3">
    <source>
        <dbReference type="Proteomes" id="UP000823405"/>
    </source>
</evidence>
<evidence type="ECO:0000256" key="1">
    <source>
        <dbReference type="SAM" id="MobiDB-lite"/>
    </source>
</evidence>
<feature type="compositionally biased region" description="Basic and acidic residues" evidence="1">
    <location>
        <begin position="302"/>
        <end position="311"/>
    </location>
</feature>
<feature type="region of interest" description="Disordered" evidence="1">
    <location>
        <begin position="236"/>
        <end position="335"/>
    </location>
</feature>
<feature type="compositionally biased region" description="Basic and acidic residues" evidence="1">
    <location>
        <begin position="636"/>
        <end position="647"/>
    </location>
</feature>
<feature type="region of interest" description="Disordered" evidence="1">
    <location>
        <begin position="559"/>
        <end position="578"/>
    </location>
</feature>
<protein>
    <submittedName>
        <fullName evidence="2">Uncharacterized protein</fullName>
    </submittedName>
</protein>
<name>A0A9P6R271_9FUNG</name>